<evidence type="ECO:0008006" key="5">
    <source>
        <dbReference type="Google" id="ProtNLM"/>
    </source>
</evidence>
<feature type="domain" description="N-acetyltransferase ESCO acetyl-transferase" evidence="2">
    <location>
        <begin position="632"/>
        <end position="700"/>
    </location>
</feature>
<organism evidence="3 4">
    <name type="scientific">Mytilus edulis</name>
    <name type="common">Blue mussel</name>
    <dbReference type="NCBI Taxonomy" id="6550"/>
    <lineage>
        <taxon>Eukaryota</taxon>
        <taxon>Metazoa</taxon>
        <taxon>Spiralia</taxon>
        <taxon>Lophotrochozoa</taxon>
        <taxon>Mollusca</taxon>
        <taxon>Bivalvia</taxon>
        <taxon>Autobranchia</taxon>
        <taxon>Pteriomorphia</taxon>
        <taxon>Mytilida</taxon>
        <taxon>Mytiloidea</taxon>
        <taxon>Mytilidae</taxon>
        <taxon>Mytilinae</taxon>
        <taxon>Mytilus</taxon>
    </lineage>
</organism>
<evidence type="ECO:0000259" key="1">
    <source>
        <dbReference type="Pfam" id="PF13843"/>
    </source>
</evidence>
<dbReference type="Pfam" id="PF13843">
    <property type="entry name" value="DDE_Tnp_1_7"/>
    <property type="match status" value="1"/>
</dbReference>
<proteinExistence type="predicted"/>
<accession>A0A8S3V5D8</accession>
<sequence length="789" mass="90630">MSDTSEDEFEGFSAGEIELACQRYQVQLAQNGIGDDFLISDVESELSDDNNDEPQLVDVNNAGDAPNNDGWHQEFDIYERGLPHLFQPRNTTGPQNILGPEKDIIDFFQLFLSDHLLQQIIEKSDGYAKMQKDLNPDLHKSAWSCPSLPEMKAFIGLTFLMGIDVKPDLKSYWSKDCLETPYFATVLARDRFMQIMRYLHFTDPHQRVPQRGEPNYDSTYKVRYFMDALNQQMRDQYIPKRNVSIDECMIPYKGRVALKQYMPAKPTKWGIKLWALAESDTGYMSFCKIYQGKTDRTHVGLASTVVISCLEGANLSRQGYHVYMDNYFSSPELFTNLFENLDTGACGTVRQNRRGLPQDLMTKKPVGITQRGDSQFRQKGAISATVWKDKKNVSVISTIHDNSLTEVSRIVQQEGQFQRQQLQCPKMVADYTSHMGGVDRCDQYIQYYFFCHKTNKWPKRVFFKMLEIIKFNAYRLLQMSPNHQQTTSMTYLDFSKSVATQLIAGYTTRDNRRGRPSNLPVEVRLTHRHLPADLGNKTWCHVCWHRVANDTQEKRRQTKYGCVECSKHLCMPHCFTVYHSAFLFISEDKKVDGCCIAEPVTQGYRVIPESQPSQSDNPQPGHRPWYCNSDPEPAAVGISRIWVFGQQRRTGVASKLLDAVRQWFQYGSYIEKSQVAFSDPTGDGKMFASKYTGMTDFLVYKSIFLGNENCIELNYVLEYISLAKLSRGMEHKKQEIKVHVDCARISLPSAAYVDCTEAYLANTASWDFQSQCNSLNRYQSIMERCKGLP</sequence>
<keyword evidence="4" id="KW-1185">Reference proteome</keyword>
<dbReference type="EMBL" id="CAJPWZ010003030">
    <property type="protein sequence ID" value="CAG2250057.1"/>
    <property type="molecule type" value="Genomic_DNA"/>
</dbReference>
<dbReference type="AlphaFoldDB" id="A0A8S3V5D8"/>
<evidence type="ECO:0000313" key="3">
    <source>
        <dbReference type="EMBL" id="CAG2250057.1"/>
    </source>
</evidence>
<gene>
    <name evidence="3" type="ORF">MEDL_61806</name>
</gene>
<feature type="domain" description="PiggyBac transposable element-derived protein" evidence="1">
    <location>
        <begin position="106"/>
        <end position="474"/>
    </location>
</feature>
<dbReference type="InterPro" id="IPR029526">
    <property type="entry name" value="PGBD"/>
</dbReference>
<dbReference type="Pfam" id="PF13880">
    <property type="entry name" value="Acetyltransf_13"/>
    <property type="match status" value="1"/>
</dbReference>
<name>A0A8S3V5D8_MYTED</name>
<protein>
    <recommendedName>
        <fullName evidence="5">PiggyBac transposable element-derived protein domain-containing protein</fullName>
    </recommendedName>
</protein>
<dbReference type="OrthoDB" id="6112068at2759"/>
<comment type="caution">
    <text evidence="3">The sequence shown here is derived from an EMBL/GenBank/DDBJ whole genome shotgun (WGS) entry which is preliminary data.</text>
</comment>
<dbReference type="PANTHER" id="PTHR46599:SF3">
    <property type="entry name" value="PIGGYBAC TRANSPOSABLE ELEMENT-DERIVED PROTEIN 4"/>
    <property type="match status" value="1"/>
</dbReference>
<dbReference type="InterPro" id="IPR028009">
    <property type="entry name" value="ESCO_Acetyltransf_dom"/>
</dbReference>
<evidence type="ECO:0000259" key="2">
    <source>
        <dbReference type="Pfam" id="PF13880"/>
    </source>
</evidence>
<reference evidence="3" key="1">
    <citation type="submission" date="2021-03" db="EMBL/GenBank/DDBJ databases">
        <authorList>
            <person name="Bekaert M."/>
        </authorList>
    </citation>
    <scope>NUCLEOTIDE SEQUENCE</scope>
</reference>
<dbReference type="PANTHER" id="PTHR46599">
    <property type="entry name" value="PIGGYBAC TRANSPOSABLE ELEMENT-DERIVED PROTEIN 4"/>
    <property type="match status" value="1"/>
</dbReference>
<evidence type="ECO:0000313" key="4">
    <source>
        <dbReference type="Proteomes" id="UP000683360"/>
    </source>
</evidence>
<dbReference type="Proteomes" id="UP000683360">
    <property type="component" value="Unassembled WGS sequence"/>
</dbReference>